<proteinExistence type="predicted"/>
<reference evidence="3 4" key="1">
    <citation type="journal article" date="2018" name="ACS Chem. Biol.">
        <title>Ketoreductase domain dysfunction expands chemodiversity: malyngamide biosynthesis in the cyanobacterium Okeania hirsuta.</title>
        <authorList>
            <person name="Moss N.A."/>
            <person name="Leao T."/>
            <person name="Rankin M."/>
            <person name="McCullough T.M."/>
            <person name="Qu P."/>
            <person name="Korobeynikov A."/>
            <person name="Smith J.L."/>
            <person name="Gerwick L."/>
            <person name="Gerwick W.H."/>
        </authorList>
    </citation>
    <scope>NUCLEOTIDE SEQUENCE [LARGE SCALE GENOMIC DNA]</scope>
    <source>
        <strain evidence="3 4">PAB10Feb10-1</strain>
    </source>
</reference>
<keyword evidence="4" id="KW-1185">Reference proteome</keyword>
<dbReference type="InterPro" id="IPR009061">
    <property type="entry name" value="DNA-bd_dom_put_sf"/>
</dbReference>
<gene>
    <name evidence="3" type="ORF">D5R40_19345</name>
</gene>
<feature type="domain" description="HTH merR-type" evidence="1">
    <location>
        <begin position="3"/>
        <end position="42"/>
    </location>
</feature>
<comment type="caution">
    <text evidence="3">The sequence shown here is derived from an EMBL/GenBank/DDBJ whole genome shotgun (WGS) entry which is preliminary data.</text>
</comment>
<name>A0A3N6NPT0_9CYAN</name>
<dbReference type="GO" id="GO:0006355">
    <property type="term" value="P:regulation of DNA-templated transcription"/>
    <property type="evidence" value="ECO:0007669"/>
    <property type="project" value="InterPro"/>
</dbReference>
<dbReference type="Gene3D" id="1.10.1660.10">
    <property type="match status" value="1"/>
</dbReference>
<protein>
    <submittedName>
        <fullName evidence="3">IS607 family transposase</fullName>
    </submittedName>
</protein>
<dbReference type="InterPro" id="IPR036162">
    <property type="entry name" value="Resolvase-like_N_sf"/>
</dbReference>
<dbReference type="GO" id="GO:0000150">
    <property type="term" value="F:DNA strand exchange activity"/>
    <property type="evidence" value="ECO:0007669"/>
    <property type="project" value="InterPro"/>
</dbReference>
<feature type="domain" description="Resolvase/invertase-type recombinase catalytic" evidence="2">
    <location>
        <begin position="55"/>
        <end position="200"/>
    </location>
</feature>
<dbReference type="SMART" id="SM00422">
    <property type="entry name" value="HTH_MERR"/>
    <property type="match status" value="1"/>
</dbReference>
<dbReference type="RefSeq" id="WP_124146517.1">
    <property type="nucleotide sequence ID" value="NZ_CAWOKI010000165.1"/>
</dbReference>
<evidence type="ECO:0000313" key="4">
    <source>
        <dbReference type="Proteomes" id="UP000269154"/>
    </source>
</evidence>
<dbReference type="NCBIfam" id="NF033518">
    <property type="entry name" value="transpos_IS607"/>
    <property type="match status" value="1"/>
</dbReference>
<dbReference type="SUPFAM" id="SSF46955">
    <property type="entry name" value="Putative DNA-binding domain"/>
    <property type="match status" value="1"/>
</dbReference>
<dbReference type="InterPro" id="IPR048046">
    <property type="entry name" value="Transpos_IS607"/>
</dbReference>
<dbReference type="GO" id="GO:0003677">
    <property type="term" value="F:DNA binding"/>
    <property type="evidence" value="ECO:0007669"/>
    <property type="project" value="InterPro"/>
</dbReference>
<dbReference type="Pfam" id="PF00376">
    <property type="entry name" value="MerR"/>
    <property type="match status" value="1"/>
</dbReference>
<dbReference type="SMART" id="SM00857">
    <property type="entry name" value="Resolvase"/>
    <property type="match status" value="1"/>
</dbReference>
<dbReference type="CDD" id="cd03769">
    <property type="entry name" value="SR_IS607_transposase_like"/>
    <property type="match status" value="1"/>
</dbReference>
<dbReference type="InterPro" id="IPR000551">
    <property type="entry name" value="MerR-type_HTH_dom"/>
</dbReference>
<evidence type="ECO:0000313" key="3">
    <source>
        <dbReference type="EMBL" id="RQH36358.1"/>
    </source>
</evidence>
<evidence type="ECO:0000259" key="2">
    <source>
        <dbReference type="PROSITE" id="PS51736"/>
    </source>
</evidence>
<dbReference type="Gene3D" id="3.40.50.1390">
    <property type="entry name" value="Resolvase, N-terminal catalytic domain"/>
    <property type="match status" value="1"/>
</dbReference>
<evidence type="ECO:0000259" key="1">
    <source>
        <dbReference type="PROSITE" id="PS50937"/>
    </source>
</evidence>
<organism evidence="3 4">
    <name type="scientific">Okeania hirsuta</name>
    <dbReference type="NCBI Taxonomy" id="1458930"/>
    <lineage>
        <taxon>Bacteria</taxon>
        <taxon>Bacillati</taxon>
        <taxon>Cyanobacteriota</taxon>
        <taxon>Cyanophyceae</taxon>
        <taxon>Oscillatoriophycideae</taxon>
        <taxon>Oscillatoriales</taxon>
        <taxon>Microcoleaceae</taxon>
        <taxon>Okeania</taxon>
    </lineage>
</organism>
<dbReference type="PROSITE" id="PS50937">
    <property type="entry name" value="HTH_MERR_2"/>
    <property type="match status" value="1"/>
</dbReference>
<dbReference type="Gene3D" id="1.10.287.2170">
    <property type="match status" value="1"/>
</dbReference>
<dbReference type="PROSITE" id="PS51736">
    <property type="entry name" value="RECOMBINASES_3"/>
    <property type="match status" value="1"/>
</dbReference>
<dbReference type="InterPro" id="IPR051491">
    <property type="entry name" value="Recombinase/Transposase-rel"/>
</dbReference>
<dbReference type="SUPFAM" id="SSF53041">
    <property type="entry name" value="Resolvase-like"/>
    <property type="match status" value="1"/>
</dbReference>
<dbReference type="EMBL" id="RCBY01000118">
    <property type="protein sequence ID" value="RQH36358.1"/>
    <property type="molecule type" value="Genomic_DNA"/>
</dbReference>
<dbReference type="CDD" id="cd04762">
    <property type="entry name" value="HTH_MerR-trunc"/>
    <property type="match status" value="1"/>
</dbReference>
<dbReference type="Pfam" id="PF00239">
    <property type="entry name" value="Resolvase"/>
    <property type="match status" value="1"/>
</dbReference>
<dbReference type="PANTHER" id="PTHR36172">
    <property type="match status" value="1"/>
</dbReference>
<sequence length="201" mass="22834">MSKISIGKAAELLGVAESTLRRWEREGKIQSERTKNGHRRYDVTTLLGLRAGERKTIGYACISNSEQTADLNTQIMVLEAYCNNQGWLVEIIRDLGSGINYRKRGLVRLIKMICSEKVERLVLTNKDRLVRFGSELIFTICEIFGTEIVIINHLSESTEEEDLGTDILEIIKVFSARLYGSRSQKNKKIVEKLQEAANQIN</sequence>
<accession>A0A3N6NPT0</accession>
<dbReference type="InterPro" id="IPR041718">
    <property type="entry name" value="IS607_transposase-like"/>
</dbReference>
<dbReference type="InterPro" id="IPR006119">
    <property type="entry name" value="Resolv_N"/>
</dbReference>
<dbReference type="PANTHER" id="PTHR36172:SF1">
    <property type="entry name" value="RESOLVASE-RELATED"/>
    <property type="match status" value="1"/>
</dbReference>
<dbReference type="OrthoDB" id="572247at2"/>
<dbReference type="AlphaFoldDB" id="A0A3N6NPT0"/>
<dbReference type="Proteomes" id="UP000269154">
    <property type="component" value="Unassembled WGS sequence"/>
</dbReference>